<dbReference type="Pfam" id="PF01258">
    <property type="entry name" value="zf-dskA_traR"/>
    <property type="match status" value="1"/>
</dbReference>
<dbReference type="PROSITE" id="PS01102">
    <property type="entry name" value="ZF_DKSA_1"/>
    <property type="match status" value="1"/>
</dbReference>
<evidence type="ECO:0000313" key="7">
    <source>
        <dbReference type="Proteomes" id="UP000050509"/>
    </source>
</evidence>
<dbReference type="Gene3D" id="1.20.120.910">
    <property type="entry name" value="DksA, coiled-coil domain"/>
    <property type="match status" value="1"/>
</dbReference>
<comment type="caution">
    <text evidence="6">The sequence shown here is derived from an EMBL/GenBank/DDBJ whole genome shotgun (WGS) entry which is preliminary data.</text>
</comment>
<feature type="zinc finger region" description="dksA C4-type" evidence="4">
    <location>
        <begin position="86"/>
        <end position="110"/>
    </location>
</feature>
<name>A0A0P9DAC8_9CHLR</name>
<accession>A0A0P9DAC8</accession>
<dbReference type="InterPro" id="IPR000962">
    <property type="entry name" value="Znf_DskA_TraR"/>
</dbReference>
<evidence type="ECO:0000259" key="5">
    <source>
        <dbReference type="Pfam" id="PF01258"/>
    </source>
</evidence>
<dbReference type="SUPFAM" id="SSF57716">
    <property type="entry name" value="Glucocorticoid receptor-like (DNA-binding domain)"/>
    <property type="match status" value="1"/>
</dbReference>
<sequence>MAKNEFAAVRGRLEAERERLHGDIAALDAEDQQPSDDAGIGNHIADDATDVMNRERNAALRNNANELLAHISAALERIDAGTYGICERCGKPINPERLEALPYATHCITCQAEIERER</sequence>
<dbReference type="InterPro" id="IPR037187">
    <property type="entry name" value="DnaK_N"/>
</dbReference>
<dbReference type="GO" id="GO:0008270">
    <property type="term" value="F:zinc ion binding"/>
    <property type="evidence" value="ECO:0007669"/>
    <property type="project" value="UniProtKB-KW"/>
</dbReference>
<evidence type="ECO:0000313" key="6">
    <source>
        <dbReference type="EMBL" id="KPV52608.1"/>
    </source>
</evidence>
<feature type="domain" description="Zinc finger DksA/TraR C4-type" evidence="5">
    <location>
        <begin position="81"/>
        <end position="116"/>
    </location>
</feature>
<evidence type="ECO:0000256" key="2">
    <source>
        <dbReference type="ARBA" id="ARBA00022771"/>
    </source>
</evidence>
<keyword evidence="7" id="KW-1185">Reference proteome</keyword>
<keyword evidence="2" id="KW-0863">Zinc-finger</keyword>
<reference evidence="6 7" key="1">
    <citation type="submission" date="2015-09" db="EMBL/GenBank/DDBJ databases">
        <title>Draft genome sequence of Kouleothrix aurantiaca JCM 19913.</title>
        <authorList>
            <person name="Hemp J."/>
        </authorList>
    </citation>
    <scope>NUCLEOTIDE SEQUENCE [LARGE SCALE GENOMIC DNA]</scope>
    <source>
        <strain evidence="6 7">COM-B</strain>
    </source>
</reference>
<dbReference type="AlphaFoldDB" id="A0A0P9DAC8"/>
<dbReference type="InterPro" id="IPR020458">
    <property type="entry name" value="Znf_DskA_TraR_CS"/>
</dbReference>
<dbReference type="PANTHER" id="PTHR33823">
    <property type="entry name" value="RNA POLYMERASE-BINDING TRANSCRIPTION FACTOR DKSA-RELATED"/>
    <property type="match status" value="1"/>
</dbReference>
<evidence type="ECO:0000256" key="4">
    <source>
        <dbReference type="PROSITE-ProRule" id="PRU00510"/>
    </source>
</evidence>
<dbReference type="EMBL" id="LJCR01000489">
    <property type="protein sequence ID" value="KPV52608.1"/>
    <property type="molecule type" value="Genomic_DNA"/>
</dbReference>
<keyword evidence="3" id="KW-0862">Zinc</keyword>
<evidence type="ECO:0000256" key="3">
    <source>
        <dbReference type="ARBA" id="ARBA00022833"/>
    </source>
</evidence>
<proteinExistence type="predicted"/>
<dbReference type="SUPFAM" id="SSF109635">
    <property type="entry name" value="DnaK suppressor protein DksA, alpha-hairpin domain"/>
    <property type="match status" value="1"/>
</dbReference>
<organism evidence="6 7">
    <name type="scientific">Kouleothrix aurantiaca</name>
    <dbReference type="NCBI Taxonomy" id="186479"/>
    <lineage>
        <taxon>Bacteria</taxon>
        <taxon>Bacillati</taxon>
        <taxon>Chloroflexota</taxon>
        <taxon>Chloroflexia</taxon>
        <taxon>Chloroflexales</taxon>
        <taxon>Roseiflexineae</taxon>
        <taxon>Roseiflexaceae</taxon>
        <taxon>Kouleothrix</taxon>
    </lineage>
</organism>
<gene>
    <name evidence="6" type="ORF">SE17_14460</name>
</gene>
<dbReference type="PROSITE" id="PS51128">
    <property type="entry name" value="ZF_DKSA_2"/>
    <property type="match status" value="1"/>
</dbReference>
<keyword evidence="1" id="KW-0479">Metal-binding</keyword>
<protein>
    <submittedName>
        <fullName evidence="6">Conjugal transfer protein TraR</fullName>
    </submittedName>
</protein>
<dbReference type="Proteomes" id="UP000050509">
    <property type="component" value="Unassembled WGS sequence"/>
</dbReference>
<evidence type="ECO:0000256" key="1">
    <source>
        <dbReference type="ARBA" id="ARBA00022723"/>
    </source>
</evidence>